<keyword evidence="1" id="KW-0732">Signal</keyword>
<dbReference type="AlphaFoldDB" id="V5HGI4"/>
<proteinExistence type="evidence at transcript level"/>
<dbReference type="EMBL" id="GANP01011875">
    <property type="protein sequence ID" value="JAB72593.1"/>
    <property type="molecule type" value="mRNA"/>
</dbReference>
<name>V5HGI4_IXORI</name>
<feature type="signal peptide" evidence="1">
    <location>
        <begin position="1"/>
        <end position="21"/>
    </location>
</feature>
<dbReference type="Gene3D" id="3.10.450.10">
    <property type="match status" value="1"/>
</dbReference>
<accession>V5HGI4</accession>
<organism evidence="2">
    <name type="scientific">Ixodes ricinus</name>
    <name type="common">Common tick</name>
    <name type="synonym">Acarus ricinus</name>
    <dbReference type="NCBI Taxonomy" id="34613"/>
    <lineage>
        <taxon>Eukaryota</taxon>
        <taxon>Metazoa</taxon>
        <taxon>Ecdysozoa</taxon>
        <taxon>Arthropoda</taxon>
        <taxon>Chelicerata</taxon>
        <taxon>Arachnida</taxon>
        <taxon>Acari</taxon>
        <taxon>Parasitiformes</taxon>
        <taxon>Ixodida</taxon>
        <taxon>Ixodoidea</taxon>
        <taxon>Ixodidae</taxon>
        <taxon>Ixodinae</taxon>
        <taxon>Ixodes</taxon>
    </lineage>
</organism>
<evidence type="ECO:0000313" key="2">
    <source>
        <dbReference type="EMBL" id="JAB72593.1"/>
    </source>
</evidence>
<feature type="chain" id="PRO_5004735619" evidence="1">
    <location>
        <begin position="22"/>
        <end position="150"/>
    </location>
</feature>
<dbReference type="SUPFAM" id="SSF54403">
    <property type="entry name" value="Cystatin/monellin"/>
    <property type="match status" value="1"/>
</dbReference>
<sequence length="150" mass="16707">MVRRMQGLVIVAAATVLAALGLPNDFFEGCRELEPDAEHPDCVYVPREWLKSETYRSFAHVALGNYSFHSGDYYNTVLKMTRAANRRILMGIGTAVEFTTVPSSCKVTDTPVYSKELCRPTSNKVNGLCQAKFNVFPPRRLLAVSCRTLA</sequence>
<evidence type="ECO:0000256" key="1">
    <source>
        <dbReference type="SAM" id="SignalP"/>
    </source>
</evidence>
<reference evidence="2" key="1">
    <citation type="journal article" date="2015" name="Sci. Rep.">
        <title>Tissue- and time-dependent transcription in Ixodes ricinus salivary glands and midguts when blood feeding on the vertebrate host.</title>
        <authorList>
            <person name="Kotsyfakis M."/>
            <person name="Schwarz A."/>
            <person name="Erhart J."/>
            <person name="Ribeiro J.M."/>
        </authorList>
    </citation>
    <scope>NUCLEOTIDE SEQUENCE</scope>
    <source>
        <tissue evidence="2">Salivary gland and midgut</tissue>
    </source>
</reference>
<protein>
    <submittedName>
        <fullName evidence="2">Putative cystatin-like 1 protein</fullName>
    </submittedName>
</protein>
<dbReference type="InterPro" id="IPR046350">
    <property type="entry name" value="Cystatin_sf"/>
</dbReference>